<accession>A0ABQ9A219</accession>
<evidence type="ECO:0000313" key="1">
    <source>
        <dbReference type="EMBL" id="KAJ6322011.1"/>
    </source>
</evidence>
<keyword evidence="2" id="KW-1185">Reference proteome</keyword>
<reference evidence="1" key="1">
    <citation type="submission" date="2022-10" db="EMBL/GenBank/DDBJ databases">
        <authorList>
            <person name="Hyden B.L."/>
            <person name="Feng K."/>
            <person name="Yates T."/>
            <person name="Jawdy S."/>
            <person name="Smart L.B."/>
            <person name="Muchero W."/>
        </authorList>
    </citation>
    <scope>NUCLEOTIDE SEQUENCE</scope>
    <source>
        <tissue evidence="1">Shoot tip</tissue>
    </source>
</reference>
<sequence length="85" mass="9874">MECFVQETDKMLNRTGFKPLTWWTHHQRQPDREETMTKRRGSPTASTTLFTLLIFLLTTKRLRVVDVNLANGSCSLPYKSVSVEE</sequence>
<gene>
    <name evidence="1" type="ORF">OIU77_011985</name>
</gene>
<reference evidence="1" key="2">
    <citation type="journal article" date="2023" name="Int. J. Mol. Sci.">
        <title>De Novo Assembly and Annotation of 11 Diverse Shrub Willow (Salix) Genomes Reveals Novel Gene Organization in Sex-Linked Regions.</title>
        <authorList>
            <person name="Hyden B."/>
            <person name="Feng K."/>
            <person name="Yates T.B."/>
            <person name="Jawdy S."/>
            <person name="Cereghino C."/>
            <person name="Smart L.B."/>
            <person name="Muchero W."/>
        </authorList>
    </citation>
    <scope>NUCLEOTIDE SEQUENCE</scope>
    <source>
        <tissue evidence="1">Shoot tip</tissue>
    </source>
</reference>
<protein>
    <submittedName>
        <fullName evidence="1">Uncharacterized protein</fullName>
    </submittedName>
</protein>
<proteinExistence type="predicted"/>
<comment type="caution">
    <text evidence="1">The sequence shown here is derived from an EMBL/GenBank/DDBJ whole genome shotgun (WGS) entry which is preliminary data.</text>
</comment>
<evidence type="ECO:0000313" key="2">
    <source>
        <dbReference type="Proteomes" id="UP001141253"/>
    </source>
</evidence>
<dbReference type="Proteomes" id="UP001141253">
    <property type="component" value="Chromosome 8"/>
</dbReference>
<feature type="non-terminal residue" evidence="1">
    <location>
        <position position="85"/>
    </location>
</feature>
<name>A0ABQ9A219_9ROSI</name>
<organism evidence="1 2">
    <name type="scientific">Salix suchowensis</name>
    <dbReference type="NCBI Taxonomy" id="1278906"/>
    <lineage>
        <taxon>Eukaryota</taxon>
        <taxon>Viridiplantae</taxon>
        <taxon>Streptophyta</taxon>
        <taxon>Embryophyta</taxon>
        <taxon>Tracheophyta</taxon>
        <taxon>Spermatophyta</taxon>
        <taxon>Magnoliopsida</taxon>
        <taxon>eudicotyledons</taxon>
        <taxon>Gunneridae</taxon>
        <taxon>Pentapetalae</taxon>
        <taxon>rosids</taxon>
        <taxon>fabids</taxon>
        <taxon>Malpighiales</taxon>
        <taxon>Salicaceae</taxon>
        <taxon>Saliceae</taxon>
        <taxon>Salix</taxon>
    </lineage>
</organism>
<dbReference type="EMBL" id="JAPFFI010000023">
    <property type="protein sequence ID" value="KAJ6322011.1"/>
    <property type="molecule type" value="Genomic_DNA"/>
</dbReference>